<gene>
    <name evidence="13 16" type="primary">thiE</name>
    <name evidence="16" type="ORF">HXX02_00365</name>
</gene>
<keyword evidence="5" id="KW-0418">Kinase</keyword>
<dbReference type="SUPFAM" id="SSF51391">
    <property type="entry name" value="Thiamin phosphate synthase"/>
    <property type="match status" value="1"/>
</dbReference>
<dbReference type="NCBIfam" id="TIGR00097">
    <property type="entry name" value="HMP-P_kinase"/>
    <property type="match status" value="1"/>
</dbReference>
<dbReference type="InterPro" id="IPR013749">
    <property type="entry name" value="PM/HMP-P_kinase-1"/>
</dbReference>
<dbReference type="PANTHER" id="PTHR20858">
    <property type="entry name" value="PHOSPHOMETHYLPYRIMIDINE KINASE"/>
    <property type="match status" value="1"/>
</dbReference>
<comment type="catalytic activity">
    <reaction evidence="11 13">
        <text>2-(2-carboxy-4-methylthiazol-5-yl)ethyl phosphate + 4-amino-2-methyl-5-(diphosphooxymethyl)pyrimidine + 2 H(+) = thiamine phosphate + CO2 + diphosphate</text>
        <dbReference type="Rhea" id="RHEA:47848"/>
        <dbReference type="ChEBI" id="CHEBI:15378"/>
        <dbReference type="ChEBI" id="CHEBI:16526"/>
        <dbReference type="ChEBI" id="CHEBI:33019"/>
        <dbReference type="ChEBI" id="CHEBI:37575"/>
        <dbReference type="ChEBI" id="CHEBI:57841"/>
        <dbReference type="ChEBI" id="CHEBI:62890"/>
        <dbReference type="EC" id="2.5.1.3"/>
    </reaction>
</comment>
<dbReference type="SUPFAM" id="SSF53613">
    <property type="entry name" value="Ribokinase-like"/>
    <property type="match status" value="1"/>
</dbReference>
<keyword evidence="6" id="KW-0067">ATP-binding</keyword>
<dbReference type="InterPro" id="IPR004399">
    <property type="entry name" value="HMP/HMP-P_kinase_dom"/>
</dbReference>
<dbReference type="HAMAP" id="MF_00097">
    <property type="entry name" value="TMP_synthase"/>
    <property type="match status" value="1"/>
</dbReference>
<reference evidence="16" key="1">
    <citation type="thesis" date="2020" institute="Technische Universitat Dresden" country="Dresden, Germany">
        <title>The Agarolytic System of Microbulbifer elongatus PORT2, Isolated from Batu Karas, Pangandaran West Java Indonesia.</title>
        <authorList>
            <person name="Anggraeni S.R."/>
        </authorList>
    </citation>
    <scope>NUCLEOTIDE SEQUENCE</scope>
    <source>
        <strain evidence="16">PORT2</strain>
    </source>
</reference>
<dbReference type="CDD" id="cd00564">
    <property type="entry name" value="TMP_TenI"/>
    <property type="match status" value="1"/>
</dbReference>
<dbReference type="CDD" id="cd01169">
    <property type="entry name" value="HMPP_kinase"/>
    <property type="match status" value="1"/>
</dbReference>
<name>A0ABT1NVG1_9GAMM</name>
<feature type="binding site" evidence="13">
    <location>
        <position position="377"/>
    </location>
    <ligand>
        <name>4-amino-2-methyl-5-(diphosphooxymethyl)pyrimidine</name>
        <dbReference type="ChEBI" id="CHEBI:57841"/>
    </ligand>
</feature>
<comment type="pathway">
    <text evidence="1 13">Cofactor biosynthesis; thiamine diphosphate biosynthesis; thiamine phosphate from 4-amino-2-methyl-5-diphosphomethylpyrimidine and 4-methyl-5-(2-phosphoethyl)-thiazole: step 1/1.</text>
</comment>
<evidence type="ECO:0000256" key="11">
    <source>
        <dbReference type="ARBA" id="ARBA00047851"/>
    </source>
</evidence>
<comment type="catalytic activity">
    <reaction evidence="10 13">
        <text>4-methyl-5-(2-phosphooxyethyl)-thiazole + 4-amino-2-methyl-5-(diphosphooxymethyl)pyrimidine + H(+) = thiamine phosphate + diphosphate</text>
        <dbReference type="Rhea" id="RHEA:22328"/>
        <dbReference type="ChEBI" id="CHEBI:15378"/>
        <dbReference type="ChEBI" id="CHEBI:33019"/>
        <dbReference type="ChEBI" id="CHEBI:37575"/>
        <dbReference type="ChEBI" id="CHEBI:57841"/>
        <dbReference type="ChEBI" id="CHEBI:58296"/>
        <dbReference type="EC" id="2.5.1.3"/>
    </reaction>
</comment>
<keyword evidence="4" id="KW-0547">Nucleotide-binding</keyword>
<evidence type="ECO:0000256" key="1">
    <source>
        <dbReference type="ARBA" id="ARBA00005165"/>
    </source>
</evidence>
<comment type="function">
    <text evidence="13">Condenses 4-methyl-5-(beta-hydroxyethyl)thiazole monophosphate (THZ-P) and 2-methyl-4-amino-5-hydroxymethyl pyrimidine pyrophosphate (HMP-PP) to form thiamine monophosphate (TMP).</text>
</comment>
<dbReference type="PANTHER" id="PTHR20858:SF17">
    <property type="entry name" value="HYDROXYMETHYLPYRIMIDINE_PHOSPHOMETHYLPYRIMIDINE KINASE THI20-RELATED"/>
    <property type="match status" value="1"/>
</dbReference>
<evidence type="ECO:0000256" key="3">
    <source>
        <dbReference type="ARBA" id="ARBA00022723"/>
    </source>
</evidence>
<dbReference type="InterPro" id="IPR022998">
    <property type="entry name" value="ThiamineP_synth_TenI"/>
</dbReference>
<dbReference type="EMBL" id="JACASI010000008">
    <property type="protein sequence ID" value="MCQ3827888.1"/>
    <property type="molecule type" value="Genomic_DNA"/>
</dbReference>
<comment type="caution">
    <text evidence="16">The sequence shown here is derived from an EMBL/GenBank/DDBJ whole genome shotgun (WGS) entry which is preliminary data.</text>
</comment>
<feature type="domain" description="Thiamine phosphate synthase/TenI" evidence="14">
    <location>
        <begin position="329"/>
        <end position="497"/>
    </location>
</feature>
<evidence type="ECO:0000256" key="7">
    <source>
        <dbReference type="ARBA" id="ARBA00022842"/>
    </source>
</evidence>
<evidence type="ECO:0000256" key="10">
    <source>
        <dbReference type="ARBA" id="ARBA00047334"/>
    </source>
</evidence>
<feature type="binding site" evidence="13">
    <location>
        <begin position="494"/>
        <end position="495"/>
    </location>
    <ligand>
        <name>2-[(2R,5Z)-2-carboxy-4-methylthiazol-5(2H)-ylidene]ethyl phosphate</name>
        <dbReference type="ChEBI" id="CHEBI:62899"/>
    </ligand>
</feature>
<proteinExistence type="inferred from homology"/>
<feature type="binding site" evidence="13">
    <location>
        <position position="416"/>
    </location>
    <ligand>
        <name>4-amino-2-methyl-5-(diphosphooxymethyl)pyrimidine</name>
        <dbReference type="ChEBI" id="CHEBI:57841"/>
    </ligand>
</feature>
<keyword evidence="9" id="KW-0511">Multifunctional enzyme</keyword>
<evidence type="ECO:0000256" key="13">
    <source>
        <dbReference type="HAMAP-Rule" id="MF_00097"/>
    </source>
</evidence>
<feature type="binding site" evidence="13">
    <location>
        <position position="378"/>
    </location>
    <ligand>
        <name>Mg(2+)</name>
        <dbReference type="ChEBI" id="CHEBI:18420"/>
    </ligand>
</feature>
<sequence length="529" mass="55655">MSGAEHHRPIVWTIAGSDSGGGAGIQADLLTMHDLGVHGCSAITANTAQNTLGVPAINAVSGEVLQSQLDALLADLKPAAIKIGLLANAGQVRLVADFLRKLKSAAEAIPVVYDPVAVATSGAQLTEDSTGAAVLTELLPLCDLITPNSIELEWLAGTDADSAEAILKAAHQVRGNHSAALLVTGGHFEIEPGTTADLLCAGSDENASNDWLIGKKIDTPNAHGTGCTLSSAIASLLALGYPLKDACVVANAYVRRGLRQGDSDHIGAGPGPVGHCGWPVELQDFPEILVAGSERAESFGVFDKTAAANFAAEFAQPDSHRLGLYPVVETVEWIEKLAQEGVRTLQLRIKHPGRDLKEQIERAVAIGRRHDLRLFINDHWQLAIDCGAYGVHLGQEDLQSADLKAIQQAGLKLGISTHGFFELLYAYQFRPSYLAIGAIYATSTKDMSGQLQGPEKLARMAALLPGYPLVAIGGISLERAPAVAATGVGSIAVVTAITRAPDYRTAVAQLRSVIDSPETDREKPSRVES</sequence>
<evidence type="ECO:0000256" key="8">
    <source>
        <dbReference type="ARBA" id="ARBA00022977"/>
    </source>
</evidence>
<accession>A0ABT1NVG1</accession>
<feature type="binding site" evidence="13">
    <location>
        <position position="397"/>
    </location>
    <ligand>
        <name>Mg(2+)</name>
        <dbReference type="ChEBI" id="CHEBI:18420"/>
    </ligand>
</feature>
<evidence type="ECO:0000256" key="5">
    <source>
        <dbReference type="ARBA" id="ARBA00022777"/>
    </source>
</evidence>
<dbReference type="Gene3D" id="3.40.1190.20">
    <property type="match status" value="1"/>
</dbReference>
<organism evidence="16 17">
    <name type="scientific">Microbulbifer elongatus</name>
    <dbReference type="NCBI Taxonomy" id="86173"/>
    <lineage>
        <taxon>Bacteria</taxon>
        <taxon>Pseudomonadati</taxon>
        <taxon>Pseudomonadota</taxon>
        <taxon>Gammaproteobacteria</taxon>
        <taxon>Cellvibrionales</taxon>
        <taxon>Microbulbiferaceae</taxon>
        <taxon>Microbulbifer</taxon>
    </lineage>
</organism>
<evidence type="ECO:0000259" key="14">
    <source>
        <dbReference type="Pfam" id="PF02581"/>
    </source>
</evidence>
<keyword evidence="17" id="KW-1185">Reference proteome</keyword>
<dbReference type="InterPro" id="IPR036206">
    <property type="entry name" value="ThiamineP_synth_sf"/>
</dbReference>
<dbReference type="Gene3D" id="3.20.20.70">
    <property type="entry name" value="Aldolase class I"/>
    <property type="match status" value="1"/>
</dbReference>
<comment type="cofactor">
    <cofactor evidence="13">
        <name>Mg(2+)</name>
        <dbReference type="ChEBI" id="CHEBI:18420"/>
    </cofactor>
    <text evidence="13">Binds 1 Mg(2+) ion per subunit.</text>
</comment>
<evidence type="ECO:0000256" key="12">
    <source>
        <dbReference type="ARBA" id="ARBA00047883"/>
    </source>
</evidence>
<keyword evidence="7 13" id="KW-0460">Magnesium</keyword>
<feature type="domain" description="Pyridoxamine kinase/Phosphomethylpyrimidine kinase" evidence="15">
    <location>
        <begin position="18"/>
        <end position="273"/>
    </location>
</feature>
<evidence type="ECO:0000256" key="6">
    <source>
        <dbReference type="ARBA" id="ARBA00022840"/>
    </source>
</evidence>
<evidence type="ECO:0000313" key="16">
    <source>
        <dbReference type="EMBL" id="MCQ3827888.1"/>
    </source>
</evidence>
<keyword evidence="3 13" id="KW-0479">Metal-binding</keyword>
<dbReference type="Proteomes" id="UP001205566">
    <property type="component" value="Unassembled WGS sequence"/>
</dbReference>
<evidence type="ECO:0000256" key="2">
    <source>
        <dbReference type="ARBA" id="ARBA00022679"/>
    </source>
</evidence>
<comment type="similarity">
    <text evidence="13">Belongs to the thiamine-phosphate synthase family.</text>
</comment>
<dbReference type="InterPro" id="IPR034291">
    <property type="entry name" value="TMP_synthase"/>
</dbReference>
<evidence type="ECO:0000256" key="9">
    <source>
        <dbReference type="ARBA" id="ARBA00023268"/>
    </source>
</evidence>
<keyword evidence="8 13" id="KW-0784">Thiamine biosynthesis</keyword>
<dbReference type="NCBIfam" id="TIGR00693">
    <property type="entry name" value="thiE"/>
    <property type="match status" value="1"/>
</dbReference>
<dbReference type="RefSeq" id="WP_255872821.1">
    <property type="nucleotide sequence ID" value="NZ_JACASI010000008.1"/>
</dbReference>
<protein>
    <recommendedName>
        <fullName evidence="13">Thiamine-phosphate synthase</fullName>
        <shortName evidence="13">TP synthase</shortName>
        <shortName evidence="13">TPS</shortName>
        <ecNumber evidence="13">2.5.1.3</ecNumber>
    </recommendedName>
    <alternativeName>
        <fullName evidence="13">Thiamine-phosphate pyrophosphorylase</fullName>
        <shortName evidence="13">TMP pyrophosphorylase</shortName>
        <shortName evidence="13">TMP-PPase</shortName>
    </alternativeName>
</protein>
<dbReference type="InterPro" id="IPR013785">
    <property type="entry name" value="Aldolase_TIM"/>
</dbReference>
<feature type="binding site" evidence="13">
    <location>
        <position position="445"/>
    </location>
    <ligand>
        <name>4-amino-2-methyl-5-(diphosphooxymethyl)pyrimidine</name>
        <dbReference type="ChEBI" id="CHEBI:57841"/>
    </ligand>
</feature>
<evidence type="ECO:0000256" key="4">
    <source>
        <dbReference type="ARBA" id="ARBA00022741"/>
    </source>
</evidence>
<dbReference type="Pfam" id="PF08543">
    <property type="entry name" value="Phos_pyr_kin"/>
    <property type="match status" value="1"/>
</dbReference>
<dbReference type="Pfam" id="PF02581">
    <property type="entry name" value="TMP-TENI"/>
    <property type="match status" value="1"/>
</dbReference>
<dbReference type="GO" id="GO:0004789">
    <property type="term" value="F:thiamine-phosphate diphosphorylase activity"/>
    <property type="evidence" value="ECO:0007669"/>
    <property type="project" value="UniProtKB-EC"/>
</dbReference>
<evidence type="ECO:0000313" key="17">
    <source>
        <dbReference type="Proteomes" id="UP001205566"/>
    </source>
</evidence>
<dbReference type="NCBIfam" id="NF002904">
    <property type="entry name" value="PRK03512.1"/>
    <property type="match status" value="1"/>
</dbReference>
<dbReference type="InterPro" id="IPR029056">
    <property type="entry name" value="Ribokinase-like"/>
</dbReference>
<dbReference type="EC" id="2.5.1.3" evidence="13"/>
<evidence type="ECO:0000259" key="15">
    <source>
        <dbReference type="Pfam" id="PF08543"/>
    </source>
</evidence>
<keyword evidence="2 13" id="KW-0808">Transferase</keyword>
<comment type="catalytic activity">
    <reaction evidence="12 13">
        <text>2-[(2R,5Z)-2-carboxy-4-methylthiazol-5(2H)-ylidene]ethyl phosphate + 4-amino-2-methyl-5-(diphosphooxymethyl)pyrimidine + 2 H(+) = thiamine phosphate + CO2 + diphosphate</text>
        <dbReference type="Rhea" id="RHEA:47844"/>
        <dbReference type="ChEBI" id="CHEBI:15378"/>
        <dbReference type="ChEBI" id="CHEBI:16526"/>
        <dbReference type="ChEBI" id="CHEBI:33019"/>
        <dbReference type="ChEBI" id="CHEBI:37575"/>
        <dbReference type="ChEBI" id="CHEBI:57841"/>
        <dbReference type="ChEBI" id="CHEBI:62899"/>
        <dbReference type="EC" id="2.5.1.3"/>
    </reaction>
</comment>
<feature type="binding site" evidence="13">
    <location>
        <begin position="346"/>
        <end position="350"/>
    </location>
    <ligand>
        <name>4-amino-2-methyl-5-(diphosphooxymethyl)pyrimidine</name>
        <dbReference type="ChEBI" id="CHEBI:57841"/>
    </ligand>
</feature>
<feature type="binding site" evidence="13">
    <location>
        <position position="474"/>
    </location>
    <ligand>
        <name>2-[(2R,5Z)-2-carboxy-4-methylthiazol-5(2H)-ylidene]ethyl phosphate</name>
        <dbReference type="ChEBI" id="CHEBI:62899"/>
    </ligand>
</feature>
<feature type="binding site" evidence="13">
    <location>
        <begin position="442"/>
        <end position="444"/>
    </location>
    <ligand>
        <name>2-[(2R,5Z)-2-carboxy-4-methylthiazol-5(2H)-ylidene]ethyl phosphate</name>
        <dbReference type="ChEBI" id="CHEBI:62899"/>
    </ligand>
</feature>